<reference evidence="10" key="1">
    <citation type="journal article" date="2017" name="bioRxiv">
        <title>Comparative analysis of the genomes of Stylophora pistillata and Acropora digitifera provides evidence for extensive differences between species of corals.</title>
        <authorList>
            <person name="Voolstra C.R."/>
            <person name="Li Y."/>
            <person name="Liew Y.J."/>
            <person name="Baumgarten S."/>
            <person name="Zoccola D."/>
            <person name="Flot J.-F."/>
            <person name="Tambutte S."/>
            <person name="Allemand D."/>
            <person name="Aranda M."/>
        </authorList>
    </citation>
    <scope>NUCLEOTIDE SEQUENCE [LARGE SCALE GENOMIC DNA]</scope>
</reference>
<evidence type="ECO:0000256" key="6">
    <source>
        <dbReference type="ARBA" id="ARBA00022801"/>
    </source>
</evidence>
<dbReference type="InterPro" id="IPR045249">
    <property type="entry name" value="HARBI1-like"/>
</dbReference>
<dbReference type="GO" id="GO:0016787">
    <property type="term" value="F:hydrolase activity"/>
    <property type="evidence" value="ECO:0007669"/>
    <property type="project" value="UniProtKB-KW"/>
</dbReference>
<proteinExistence type="inferred from homology"/>
<protein>
    <submittedName>
        <fullName evidence="9">Putative nuclease HARBI1</fullName>
    </submittedName>
</protein>
<evidence type="ECO:0000256" key="5">
    <source>
        <dbReference type="ARBA" id="ARBA00022723"/>
    </source>
</evidence>
<dbReference type="GO" id="GO:0046872">
    <property type="term" value="F:metal ion binding"/>
    <property type="evidence" value="ECO:0007669"/>
    <property type="project" value="UniProtKB-KW"/>
</dbReference>
<dbReference type="GO" id="GO:0004518">
    <property type="term" value="F:nuclease activity"/>
    <property type="evidence" value="ECO:0007669"/>
    <property type="project" value="UniProtKB-KW"/>
</dbReference>
<dbReference type="InterPro" id="IPR027806">
    <property type="entry name" value="HARBI1_dom"/>
</dbReference>
<keyword evidence="6" id="KW-0378">Hydrolase</keyword>
<organism evidence="9 10">
    <name type="scientific">Stylophora pistillata</name>
    <name type="common">Smooth cauliflower coral</name>
    <dbReference type="NCBI Taxonomy" id="50429"/>
    <lineage>
        <taxon>Eukaryota</taxon>
        <taxon>Metazoa</taxon>
        <taxon>Cnidaria</taxon>
        <taxon>Anthozoa</taxon>
        <taxon>Hexacorallia</taxon>
        <taxon>Scleractinia</taxon>
        <taxon>Astrocoeniina</taxon>
        <taxon>Pocilloporidae</taxon>
        <taxon>Stylophora</taxon>
    </lineage>
</organism>
<dbReference type="GO" id="GO:0005634">
    <property type="term" value="C:nucleus"/>
    <property type="evidence" value="ECO:0007669"/>
    <property type="project" value="UniProtKB-SubCell"/>
</dbReference>
<evidence type="ECO:0000313" key="10">
    <source>
        <dbReference type="Proteomes" id="UP000225706"/>
    </source>
</evidence>
<dbReference type="Proteomes" id="UP000225706">
    <property type="component" value="Unassembled WGS sequence"/>
</dbReference>
<dbReference type="PANTHER" id="PTHR22930">
    <property type="match status" value="1"/>
</dbReference>
<comment type="cofactor">
    <cofactor evidence="1">
        <name>a divalent metal cation</name>
        <dbReference type="ChEBI" id="CHEBI:60240"/>
    </cofactor>
</comment>
<comment type="subcellular location">
    <subcellularLocation>
        <location evidence="2">Nucleus</location>
    </subcellularLocation>
</comment>
<evidence type="ECO:0000256" key="3">
    <source>
        <dbReference type="ARBA" id="ARBA00006958"/>
    </source>
</evidence>
<dbReference type="Pfam" id="PF13359">
    <property type="entry name" value="DDE_Tnp_4"/>
    <property type="match status" value="1"/>
</dbReference>
<keyword evidence="7" id="KW-0539">Nucleus</keyword>
<evidence type="ECO:0000313" key="9">
    <source>
        <dbReference type="EMBL" id="PFX22404.1"/>
    </source>
</evidence>
<name>A0A2B4RVD6_STYPI</name>
<keyword evidence="4" id="KW-0540">Nuclease</keyword>
<evidence type="ECO:0000256" key="4">
    <source>
        <dbReference type="ARBA" id="ARBA00022722"/>
    </source>
</evidence>
<keyword evidence="5" id="KW-0479">Metal-binding</keyword>
<evidence type="ECO:0000259" key="8">
    <source>
        <dbReference type="Pfam" id="PF13359"/>
    </source>
</evidence>
<comment type="similarity">
    <text evidence="3">Belongs to the HARBI1 family.</text>
</comment>
<dbReference type="OrthoDB" id="5976274at2759"/>
<feature type="domain" description="DDE Tnp4" evidence="8">
    <location>
        <begin position="192"/>
        <end position="354"/>
    </location>
</feature>
<accession>A0A2B4RVD6</accession>
<evidence type="ECO:0000256" key="2">
    <source>
        <dbReference type="ARBA" id="ARBA00004123"/>
    </source>
</evidence>
<dbReference type="STRING" id="50429.A0A2B4RVD6"/>
<sequence>MIIKVIANRRLRDTRKRNIDLLVTHFARKRNLIVKKCKELKLRRLRRKQRTRCVNDGRTDQCWRNMFSGVSPEEDWKKNFRMTRPEFEDLCEQLRPRIFPDPKSPNGRALSVEKKVALTLYYLKDTGSMWMTANTFGIHQCTVSKVGSEVCDAITKHLGPEYIHLPRTVEEMQRKVSQFELKFGMIQAFGCIDGTHVPIKTLSTDSHDYFCYKQYYSLNVQAVCDYRGMFIDVDCRWSGCVHDAKVFANSTLNHRMRSGSLPQTFNTLSNECHKVPNYVIGDPVYLLTPYCMKEFESCTTNAQVLFNEFLRSACNKIECAFGRLKARWSILTRKIDLNTDMVPTVIYACFVLHNFCESCGGSLDEEAVKAQMRRN</sequence>
<comment type="caution">
    <text evidence="9">The sequence shown here is derived from an EMBL/GenBank/DDBJ whole genome shotgun (WGS) entry which is preliminary data.</text>
</comment>
<evidence type="ECO:0000256" key="7">
    <source>
        <dbReference type="ARBA" id="ARBA00023242"/>
    </source>
</evidence>
<dbReference type="PANTHER" id="PTHR22930:SF85">
    <property type="entry name" value="GH03217P-RELATED"/>
    <property type="match status" value="1"/>
</dbReference>
<evidence type="ECO:0000256" key="1">
    <source>
        <dbReference type="ARBA" id="ARBA00001968"/>
    </source>
</evidence>
<keyword evidence="10" id="KW-1185">Reference proteome</keyword>
<dbReference type="EMBL" id="LSMT01000241">
    <property type="protein sequence ID" value="PFX22404.1"/>
    <property type="molecule type" value="Genomic_DNA"/>
</dbReference>
<dbReference type="AlphaFoldDB" id="A0A2B4RVD6"/>
<gene>
    <name evidence="9" type="primary">HARBI1</name>
    <name evidence="9" type="ORF">AWC38_SpisGene13088</name>
</gene>